<sequence>MSLVFTGLRSREAPHLSALGDVAQRRARRRRGWLLGTGGVALVGAGVLLWPVVGSQLTGPMPPPSLAIATPVPAPVTVTRAPHQPPAPLSAPKQTPATAPAPTPDSGAIESPLFDTPDPALLAMRQIAADFARACATDRLDAAAHQLAQAEAMIGPDSLAVVRMRAFLQLRRGELEAARQGYLEVLGYDDDDLEANLNLAAIDWREGALAKARQRVARLYTRYPNNPDVRQYHHAYGY</sequence>
<protein>
    <recommendedName>
        <fullName evidence="5">Tetratricopeptide repeat protein</fullName>
    </recommendedName>
</protein>
<keyword evidence="2" id="KW-0812">Transmembrane</keyword>
<evidence type="ECO:0000256" key="1">
    <source>
        <dbReference type="SAM" id="MobiDB-lite"/>
    </source>
</evidence>
<keyword evidence="2" id="KW-0472">Membrane</keyword>
<gene>
    <name evidence="3" type="ORF">HF203_04015</name>
</gene>
<dbReference type="SUPFAM" id="SSF48452">
    <property type="entry name" value="TPR-like"/>
    <property type="match status" value="1"/>
</dbReference>
<name>A0ABX1I4A2_9GAMM</name>
<dbReference type="Proteomes" id="UP000740754">
    <property type="component" value="Unassembled WGS sequence"/>
</dbReference>
<keyword evidence="2" id="KW-1133">Transmembrane helix</keyword>
<feature type="region of interest" description="Disordered" evidence="1">
    <location>
        <begin position="77"/>
        <end position="112"/>
    </location>
</feature>
<dbReference type="EMBL" id="JAAXKX010000003">
    <property type="protein sequence ID" value="NKN32383.1"/>
    <property type="molecule type" value="Genomic_DNA"/>
</dbReference>
<dbReference type="Gene3D" id="1.25.40.10">
    <property type="entry name" value="Tetratricopeptide repeat domain"/>
    <property type="match status" value="1"/>
</dbReference>
<dbReference type="InterPro" id="IPR011990">
    <property type="entry name" value="TPR-like_helical_dom_sf"/>
</dbReference>
<comment type="caution">
    <text evidence="3">The sequence shown here is derived from an EMBL/GenBank/DDBJ whole genome shotgun (WGS) entry which is preliminary data.</text>
</comment>
<keyword evidence="4" id="KW-1185">Reference proteome</keyword>
<proteinExistence type="predicted"/>
<organism evidence="3 4">
    <name type="scientific">Marichromatium bheemlicum</name>
    <dbReference type="NCBI Taxonomy" id="365339"/>
    <lineage>
        <taxon>Bacteria</taxon>
        <taxon>Pseudomonadati</taxon>
        <taxon>Pseudomonadota</taxon>
        <taxon>Gammaproteobacteria</taxon>
        <taxon>Chromatiales</taxon>
        <taxon>Chromatiaceae</taxon>
        <taxon>Marichromatium</taxon>
    </lineage>
</organism>
<accession>A0ABX1I4A2</accession>
<evidence type="ECO:0000313" key="3">
    <source>
        <dbReference type="EMBL" id="NKN32383.1"/>
    </source>
</evidence>
<evidence type="ECO:0000313" key="4">
    <source>
        <dbReference type="Proteomes" id="UP000740754"/>
    </source>
</evidence>
<reference evidence="3 4" key="1">
    <citation type="submission" date="2020-04" db="EMBL/GenBank/DDBJ databases">
        <title>Draft Whole-Genome sequence of Marichromatium bheemlicum DSM 18632, type strain.</title>
        <authorList>
            <person name="Kyndt J.A."/>
            <person name="Meyer T.E."/>
        </authorList>
    </citation>
    <scope>NUCLEOTIDE SEQUENCE [LARGE SCALE GENOMIC DNA]</scope>
    <source>
        <strain evidence="3 4">DSM 18632</strain>
    </source>
</reference>
<dbReference type="RefSeq" id="WP_168666801.1">
    <property type="nucleotide sequence ID" value="NZ_JAAXKX010000003.1"/>
</dbReference>
<feature type="transmembrane region" description="Helical" evidence="2">
    <location>
        <begin position="33"/>
        <end position="53"/>
    </location>
</feature>
<evidence type="ECO:0000256" key="2">
    <source>
        <dbReference type="SAM" id="Phobius"/>
    </source>
</evidence>
<evidence type="ECO:0008006" key="5">
    <source>
        <dbReference type="Google" id="ProtNLM"/>
    </source>
</evidence>